<keyword evidence="4" id="KW-0449">Lipoprotein</keyword>
<dbReference type="OrthoDB" id="9785326at2"/>
<dbReference type="STRING" id="472181.SAMN05216271_0905"/>
<evidence type="ECO:0000313" key="5">
    <source>
        <dbReference type="Proteomes" id="UP000243413"/>
    </source>
</evidence>
<keyword evidence="2 3" id="KW-0732">Signal</keyword>
<dbReference type="GO" id="GO:0016020">
    <property type="term" value="C:membrane"/>
    <property type="evidence" value="ECO:0007669"/>
    <property type="project" value="InterPro"/>
</dbReference>
<reference evidence="5" key="1">
    <citation type="submission" date="2016-10" db="EMBL/GenBank/DDBJ databases">
        <authorList>
            <person name="Varghese N."/>
            <person name="Submissions S."/>
        </authorList>
    </citation>
    <scope>NUCLEOTIDE SEQUENCE [LARGE SCALE GENOMIC DNA]</scope>
    <source>
        <strain evidence="5">JCM 14963</strain>
    </source>
</reference>
<organism evidence="4 5">
    <name type="scientific">Halopseudomonas sabulinigri</name>
    <dbReference type="NCBI Taxonomy" id="472181"/>
    <lineage>
        <taxon>Bacteria</taxon>
        <taxon>Pseudomonadati</taxon>
        <taxon>Pseudomonadota</taxon>
        <taxon>Gammaproteobacteria</taxon>
        <taxon>Pseudomonadales</taxon>
        <taxon>Pseudomonadaceae</taxon>
        <taxon>Halopseudomonas</taxon>
    </lineage>
</organism>
<dbReference type="PRINTS" id="PR01805">
    <property type="entry name" value="VACJLIPOPROT"/>
</dbReference>
<evidence type="ECO:0000256" key="3">
    <source>
        <dbReference type="SAM" id="SignalP"/>
    </source>
</evidence>
<accession>A0A1H1NKP3</accession>
<dbReference type="Pfam" id="PF04333">
    <property type="entry name" value="MlaA"/>
    <property type="match status" value="1"/>
</dbReference>
<sequence>MRFSSTGAGAVLLSLVTLTGITPVFADDSYDDYEAEYPNPDPWEKANRISFAFNDTLDRYAVKPVAKGYDAVMPEFLSDGVSNFFNNLTEPMNFVNNGLQGKFREAGVDMSRFLFNSLLGGLGTVDVATRMGLQRNDEDLGQTLGAWGVDSGPYLMVPFIGPSTLRDFSSKFPENFFNYTYTGYMNDIRVRNQLFGLEMIDKRASFLEQERLIRGDRYTFIRNAYLQNREYKVKDGNVPDEF</sequence>
<dbReference type="Proteomes" id="UP000243413">
    <property type="component" value="Chromosome I"/>
</dbReference>
<dbReference type="PANTHER" id="PTHR30035">
    <property type="entry name" value="LIPOPROTEIN VACJ-RELATED"/>
    <property type="match status" value="1"/>
</dbReference>
<dbReference type="GO" id="GO:0120010">
    <property type="term" value="P:intermembrane phospholipid transfer"/>
    <property type="evidence" value="ECO:0007669"/>
    <property type="project" value="TreeGrafter"/>
</dbReference>
<evidence type="ECO:0000256" key="2">
    <source>
        <dbReference type="ARBA" id="ARBA00022729"/>
    </source>
</evidence>
<protein>
    <submittedName>
        <fullName evidence="4">Phospholipid-binding lipoprotein MlaA</fullName>
    </submittedName>
</protein>
<name>A0A1H1NKP3_9GAMM</name>
<dbReference type="EMBL" id="LT629763">
    <property type="protein sequence ID" value="SDR99265.1"/>
    <property type="molecule type" value="Genomic_DNA"/>
</dbReference>
<dbReference type="AlphaFoldDB" id="A0A1H1NKP3"/>
<evidence type="ECO:0000256" key="1">
    <source>
        <dbReference type="ARBA" id="ARBA00010634"/>
    </source>
</evidence>
<dbReference type="PANTHER" id="PTHR30035:SF3">
    <property type="entry name" value="INTERMEMBRANE PHOSPHOLIPID TRANSPORT SYSTEM LIPOPROTEIN MLAA"/>
    <property type="match status" value="1"/>
</dbReference>
<comment type="similarity">
    <text evidence="1">Belongs to the MlaA family.</text>
</comment>
<feature type="signal peptide" evidence="3">
    <location>
        <begin position="1"/>
        <end position="26"/>
    </location>
</feature>
<evidence type="ECO:0000313" key="4">
    <source>
        <dbReference type="EMBL" id="SDR99265.1"/>
    </source>
</evidence>
<dbReference type="RefSeq" id="WP_092284243.1">
    <property type="nucleotide sequence ID" value="NZ_LT629763.1"/>
</dbReference>
<gene>
    <name evidence="4" type="ORF">SAMN05216271_0905</name>
</gene>
<feature type="chain" id="PRO_5009255595" evidence="3">
    <location>
        <begin position="27"/>
        <end position="242"/>
    </location>
</feature>
<proteinExistence type="inferred from homology"/>
<dbReference type="InterPro" id="IPR007428">
    <property type="entry name" value="MlaA"/>
</dbReference>